<dbReference type="PANTHER" id="PTHR34203:SF15">
    <property type="entry name" value="SLL1173 PROTEIN"/>
    <property type="match status" value="1"/>
</dbReference>
<dbReference type="InterPro" id="IPR029063">
    <property type="entry name" value="SAM-dependent_MTases_sf"/>
</dbReference>
<dbReference type="GO" id="GO:0008168">
    <property type="term" value="F:methyltransferase activity"/>
    <property type="evidence" value="ECO:0007669"/>
    <property type="project" value="UniProtKB-KW"/>
</dbReference>
<name>A0A238W6C1_9FLAO</name>
<feature type="domain" description="Methyltransferase FkbM" evidence="1">
    <location>
        <begin position="90"/>
        <end position="239"/>
    </location>
</feature>
<dbReference type="OrthoDB" id="9812600at2"/>
<evidence type="ECO:0000313" key="2">
    <source>
        <dbReference type="EMBL" id="SNR42125.1"/>
    </source>
</evidence>
<dbReference type="Gene3D" id="3.40.50.150">
    <property type="entry name" value="Vaccinia Virus protein VP39"/>
    <property type="match status" value="1"/>
</dbReference>
<protein>
    <submittedName>
        <fullName evidence="2">Methyltransferase, FkbM family</fullName>
    </submittedName>
</protein>
<dbReference type="EMBL" id="FZNY01000001">
    <property type="protein sequence ID" value="SNR42125.1"/>
    <property type="molecule type" value="Genomic_DNA"/>
</dbReference>
<keyword evidence="2" id="KW-0489">Methyltransferase</keyword>
<dbReference type="AlphaFoldDB" id="A0A238W6C1"/>
<dbReference type="PANTHER" id="PTHR34203">
    <property type="entry name" value="METHYLTRANSFERASE, FKBM FAMILY PROTEIN"/>
    <property type="match status" value="1"/>
</dbReference>
<dbReference type="Proteomes" id="UP000198379">
    <property type="component" value="Unassembled WGS sequence"/>
</dbReference>
<sequence length="298" mass="34147">MNLFYGIIYHPKINKLIRNINYVLAPVLPAKIKIYPSGKIKVHFNEVGTIYFKTNQTSFLTRELFWKGPEKFEFTSIFIKLIKKVGVFLDVGTNIGYYSILGGKFNPKLKVIAFEPSEGPMIYASENVRINNLEASIQIEPLALSNTTGELDFYNVTNPKFPTIYNLSGEHNLTTSKDKLNYAKVKADGIMLDQYFDEKKINKVDLMKIDTEGSEYLILEGAQKVLDTHRPIVICETLFNVIEDKLEAIFIDRDYVFYNHTGLGLTKVSSIQREKDNGVRNCFFVPKEKVVLIEEFVI</sequence>
<gene>
    <name evidence="2" type="ORF">SAMN06265376_101741</name>
</gene>
<dbReference type="InterPro" id="IPR006342">
    <property type="entry name" value="FkbM_mtfrase"/>
</dbReference>
<dbReference type="RefSeq" id="WP_089370058.1">
    <property type="nucleotide sequence ID" value="NZ_BMEP01000002.1"/>
</dbReference>
<dbReference type="Pfam" id="PF05050">
    <property type="entry name" value="Methyltransf_21"/>
    <property type="match status" value="1"/>
</dbReference>
<dbReference type="NCBIfam" id="TIGR01444">
    <property type="entry name" value="fkbM_fam"/>
    <property type="match status" value="1"/>
</dbReference>
<keyword evidence="2" id="KW-0808">Transferase</keyword>
<accession>A0A238W6C1</accession>
<dbReference type="SUPFAM" id="SSF53335">
    <property type="entry name" value="S-adenosyl-L-methionine-dependent methyltransferases"/>
    <property type="match status" value="1"/>
</dbReference>
<dbReference type="InterPro" id="IPR052514">
    <property type="entry name" value="SAM-dependent_MTase"/>
</dbReference>
<organism evidence="2 3">
    <name type="scientific">Dokdonia pacifica</name>
    <dbReference type="NCBI Taxonomy" id="1627892"/>
    <lineage>
        <taxon>Bacteria</taxon>
        <taxon>Pseudomonadati</taxon>
        <taxon>Bacteroidota</taxon>
        <taxon>Flavobacteriia</taxon>
        <taxon>Flavobacteriales</taxon>
        <taxon>Flavobacteriaceae</taxon>
        <taxon>Dokdonia</taxon>
    </lineage>
</organism>
<proteinExistence type="predicted"/>
<keyword evidence="3" id="KW-1185">Reference proteome</keyword>
<reference evidence="2 3" key="1">
    <citation type="submission" date="2017-06" db="EMBL/GenBank/DDBJ databases">
        <authorList>
            <person name="Kim H.J."/>
            <person name="Triplett B.A."/>
        </authorList>
    </citation>
    <scope>NUCLEOTIDE SEQUENCE [LARGE SCALE GENOMIC DNA]</scope>
    <source>
        <strain evidence="2 3">DSM 25597</strain>
    </source>
</reference>
<evidence type="ECO:0000313" key="3">
    <source>
        <dbReference type="Proteomes" id="UP000198379"/>
    </source>
</evidence>
<evidence type="ECO:0000259" key="1">
    <source>
        <dbReference type="Pfam" id="PF05050"/>
    </source>
</evidence>
<dbReference type="GO" id="GO:0032259">
    <property type="term" value="P:methylation"/>
    <property type="evidence" value="ECO:0007669"/>
    <property type="project" value="UniProtKB-KW"/>
</dbReference>